<feature type="region of interest" description="Disordered" evidence="1">
    <location>
        <begin position="29"/>
        <end position="58"/>
    </location>
</feature>
<feature type="compositionally biased region" description="Pro residues" evidence="1">
    <location>
        <begin position="29"/>
        <end position="39"/>
    </location>
</feature>
<gene>
    <name evidence="2" type="ORF">MiSe_92970</name>
</gene>
<dbReference type="RefSeq" id="WP_226594521.1">
    <property type="nucleotide sequence ID" value="NZ_BLAY01000366.1"/>
</dbReference>
<feature type="region of interest" description="Disordered" evidence="1">
    <location>
        <begin position="84"/>
        <end position="103"/>
    </location>
</feature>
<organism evidence="2 3">
    <name type="scientific">Microseira wollei NIES-4236</name>
    <dbReference type="NCBI Taxonomy" id="2530354"/>
    <lineage>
        <taxon>Bacteria</taxon>
        <taxon>Bacillati</taxon>
        <taxon>Cyanobacteriota</taxon>
        <taxon>Cyanophyceae</taxon>
        <taxon>Oscillatoriophycideae</taxon>
        <taxon>Aerosakkonematales</taxon>
        <taxon>Aerosakkonemataceae</taxon>
        <taxon>Microseira</taxon>
    </lineage>
</organism>
<evidence type="ECO:0000313" key="3">
    <source>
        <dbReference type="Proteomes" id="UP001050975"/>
    </source>
</evidence>
<reference evidence="2" key="1">
    <citation type="submission" date="2019-10" db="EMBL/GenBank/DDBJ databases">
        <title>Draft genome sequece of Microseira wollei NIES-4236.</title>
        <authorList>
            <person name="Yamaguchi H."/>
            <person name="Suzuki S."/>
            <person name="Kawachi M."/>
        </authorList>
    </citation>
    <scope>NUCLEOTIDE SEQUENCE</scope>
    <source>
        <strain evidence="2">NIES-4236</strain>
    </source>
</reference>
<dbReference type="EMBL" id="BLAY01000366">
    <property type="protein sequence ID" value="GET44468.1"/>
    <property type="molecule type" value="Genomic_DNA"/>
</dbReference>
<accession>A0AAV3XP27</accession>
<comment type="caution">
    <text evidence="2">The sequence shown here is derived from an EMBL/GenBank/DDBJ whole genome shotgun (WGS) entry which is preliminary data.</text>
</comment>
<sequence>MKKSHLFLGILTSIIIIVGIGGKAFLQPLPPLPPPPQNSPLPSQKPNQEPSLPSEKVTLPNPEALLDIAANLAIEKYQNASCEDLSKMKPQSKKSAPTGGTPEAVLQTKAIEMLRQNPEIRKEFINRVAPPIANKMFDCKVIP</sequence>
<keyword evidence="3" id="KW-1185">Reference proteome</keyword>
<evidence type="ECO:0000256" key="1">
    <source>
        <dbReference type="SAM" id="MobiDB-lite"/>
    </source>
</evidence>
<evidence type="ECO:0000313" key="2">
    <source>
        <dbReference type="EMBL" id="GET44468.1"/>
    </source>
</evidence>
<protein>
    <submittedName>
        <fullName evidence="2">Uncharacterized protein</fullName>
    </submittedName>
</protein>
<name>A0AAV3XP27_9CYAN</name>
<proteinExistence type="predicted"/>
<dbReference type="AlphaFoldDB" id="A0AAV3XP27"/>
<dbReference type="Proteomes" id="UP001050975">
    <property type="component" value="Unassembled WGS sequence"/>
</dbReference>